<dbReference type="PANTHER" id="PTHR47840:SF1">
    <property type="entry name" value="ZN(II)2CYS6 TRANSCRIPTION FACTOR (EUROFUNG)"/>
    <property type="match status" value="1"/>
</dbReference>
<dbReference type="EMBL" id="JOWA01000132">
    <property type="protein sequence ID" value="KEZ40182.1"/>
    <property type="molecule type" value="Genomic_DNA"/>
</dbReference>
<dbReference type="Pfam" id="PF00172">
    <property type="entry name" value="Zn_clus"/>
    <property type="match status" value="1"/>
</dbReference>
<evidence type="ECO:0000256" key="1">
    <source>
        <dbReference type="ARBA" id="ARBA00023015"/>
    </source>
</evidence>
<dbReference type="InterPro" id="IPR001138">
    <property type="entry name" value="Zn2Cys6_DnaBD"/>
</dbReference>
<dbReference type="GO" id="GO:0008270">
    <property type="term" value="F:zinc ion binding"/>
    <property type="evidence" value="ECO:0007669"/>
    <property type="project" value="InterPro"/>
</dbReference>
<name>A0A084FYM0_PSEDA</name>
<evidence type="ECO:0000256" key="3">
    <source>
        <dbReference type="ARBA" id="ARBA00023242"/>
    </source>
</evidence>
<dbReference type="InterPro" id="IPR036864">
    <property type="entry name" value="Zn2-C6_fun-type_DNA-bd_sf"/>
</dbReference>
<dbReference type="GeneID" id="27728306"/>
<keyword evidence="1" id="KW-0805">Transcription regulation</keyword>
<keyword evidence="3" id="KW-0539">Nucleus</keyword>
<protein>
    <recommendedName>
        <fullName evidence="4">Zn(2)-C6 fungal-type domain-containing protein</fullName>
    </recommendedName>
</protein>
<organism evidence="5 6">
    <name type="scientific">Pseudallescheria apiosperma</name>
    <name type="common">Scedosporium apiospermum</name>
    <dbReference type="NCBI Taxonomy" id="563466"/>
    <lineage>
        <taxon>Eukaryota</taxon>
        <taxon>Fungi</taxon>
        <taxon>Dikarya</taxon>
        <taxon>Ascomycota</taxon>
        <taxon>Pezizomycotina</taxon>
        <taxon>Sordariomycetes</taxon>
        <taxon>Hypocreomycetidae</taxon>
        <taxon>Microascales</taxon>
        <taxon>Microascaceae</taxon>
        <taxon>Scedosporium</taxon>
    </lineage>
</organism>
<dbReference type="KEGG" id="sapo:SAPIO_CDS9234"/>
<evidence type="ECO:0000256" key="2">
    <source>
        <dbReference type="ARBA" id="ARBA00023163"/>
    </source>
</evidence>
<dbReference type="SMART" id="SM00066">
    <property type="entry name" value="GAL4"/>
    <property type="match status" value="1"/>
</dbReference>
<dbReference type="CDD" id="cd00067">
    <property type="entry name" value="GAL4"/>
    <property type="match status" value="1"/>
</dbReference>
<dbReference type="PROSITE" id="PS50048">
    <property type="entry name" value="ZN2_CY6_FUNGAL_2"/>
    <property type="match status" value="1"/>
</dbReference>
<dbReference type="Gene3D" id="4.10.240.10">
    <property type="entry name" value="Zn(2)-C6 fungal-type DNA-binding domain"/>
    <property type="match status" value="1"/>
</dbReference>
<dbReference type="PROSITE" id="PS00463">
    <property type="entry name" value="ZN2_CY6_FUNGAL_1"/>
    <property type="match status" value="1"/>
</dbReference>
<feature type="domain" description="Zn(2)-C6 fungal-type" evidence="4">
    <location>
        <begin position="38"/>
        <end position="71"/>
    </location>
</feature>
<gene>
    <name evidence="5" type="ORF">SAPIO_CDS9234</name>
</gene>
<comment type="caution">
    <text evidence="5">The sequence shown here is derived from an EMBL/GenBank/DDBJ whole genome shotgun (WGS) entry which is preliminary data.</text>
</comment>
<dbReference type="OrthoDB" id="6509908at2759"/>
<dbReference type="VEuPathDB" id="FungiDB:SAPIO_CDS9234"/>
<dbReference type="AlphaFoldDB" id="A0A084FYM0"/>
<evidence type="ECO:0000313" key="5">
    <source>
        <dbReference type="EMBL" id="KEZ40182.1"/>
    </source>
</evidence>
<sequence length="520" mass="57328">MLRFPPKIVNKLLRISDVYSKMDTGLPSRKRLRRTTRSCYQCRKRKVKCQLTDENVETCAECLKSGTQCTLRPLHAEPDSESPPQELEVRLERIESLLRKLVQTHEGSQLAAVPDLLWNEFLLHPPVDDGTLPPPPLVDDHGVPMPMPADETDAKQSLVALLPSAQDAVAIVTNTTAWLWGPENPRGSVLTPNDTSQLLEHATISKGSGIHIAKTLLLFALYMQQLPANFDVQFLESQNVEGAIKLIVERVKLFIASHEEEVCSVDGSTARYDSDRALLEQVIDSFDATGKMCRREHVARQISEILSSMLGIVDADSLDALFTASNPPDPDTSFNPGLEIEGTLGTARIGMEDILVSSIRPAIDAQSPAARLIDLCFPLPPLSHNARVFNNGILALTIDGKIRHERTQFITSDGPILAQHDSHPELLSRIIPKTKKASGYSKSAVMLPVCVCVRLQYILRPHGEILHQDALKLRMTRDVGGQIPTNKCNDTGDTWVGQTLNEGFASNHSAGADNEHFHGE</sequence>
<dbReference type="Proteomes" id="UP000028545">
    <property type="component" value="Unassembled WGS sequence"/>
</dbReference>
<dbReference type="HOGENOM" id="CLU_523935_0_0_1"/>
<evidence type="ECO:0000313" key="6">
    <source>
        <dbReference type="Proteomes" id="UP000028545"/>
    </source>
</evidence>
<reference evidence="5 6" key="1">
    <citation type="journal article" date="2014" name="Genome Announc.">
        <title>Draft genome sequence of the pathogenic fungus Scedosporium apiospermum.</title>
        <authorList>
            <person name="Vandeputte P."/>
            <person name="Ghamrawi S."/>
            <person name="Rechenmann M."/>
            <person name="Iltis A."/>
            <person name="Giraud S."/>
            <person name="Fleury M."/>
            <person name="Thornton C."/>
            <person name="Delhaes L."/>
            <person name="Meyer W."/>
            <person name="Papon N."/>
            <person name="Bouchara J.P."/>
        </authorList>
    </citation>
    <scope>NUCLEOTIDE SEQUENCE [LARGE SCALE GENOMIC DNA]</scope>
    <source>
        <strain evidence="5 6">IHEM 14462</strain>
    </source>
</reference>
<dbReference type="SUPFAM" id="SSF57701">
    <property type="entry name" value="Zn2/Cys6 DNA-binding domain"/>
    <property type="match status" value="1"/>
</dbReference>
<keyword evidence="2" id="KW-0804">Transcription</keyword>
<accession>A0A084FYM0</accession>
<dbReference type="PANTHER" id="PTHR47840">
    <property type="entry name" value="ZN(II)2CYS6 TRANSCRIPTION FACTOR (EUROFUNG)-RELATED"/>
    <property type="match status" value="1"/>
</dbReference>
<evidence type="ECO:0000259" key="4">
    <source>
        <dbReference type="PROSITE" id="PS50048"/>
    </source>
</evidence>
<proteinExistence type="predicted"/>
<keyword evidence="6" id="KW-1185">Reference proteome</keyword>
<dbReference type="GO" id="GO:0000981">
    <property type="term" value="F:DNA-binding transcription factor activity, RNA polymerase II-specific"/>
    <property type="evidence" value="ECO:0007669"/>
    <property type="project" value="InterPro"/>
</dbReference>
<dbReference type="RefSeq" id="XP_016639981.1">
    <property type="nucleotide sequence ID" value="XM_016790678.1"/>
</dbReference>